<keyword evidence="8" id="KW-0492">Microsome</keyword>
<dbReference type="InterPro" id="IPR002401">
    <property type="entry name" value="Cyt_P450_E_grp-I"/>
</dbReference>
<dbReference type="PANTHER" id="PTHR24300">
    <property type="entry name" value="CYTOCHROME P450 508A4-RELATED"/>
    <property type="match status" value="1"/>
</dbReference>
<dbReference type="GO" id="GO:0008395">
    <property type="term" value="F:steroid hydroxylase activity"/>
    <property type="evidence" value="ECO:0007669"/>
    <property type="project" value="TreeGrafter"/>
</dbReference>
<protein>
    <submittedName>
        <fullName evidence="14">Cytochrome P450 II f2-like protein II</fullName>
    </submittedName>
</protein>
<dbReference type="GO" id="GO:0006805">
    <property type="term" value="P:xenobiotic metabolic process"/>
    <property type="evidence" value="ECO:0007669"/>
    <property type="project" value="TreeGrafter"/>
</dbReference>
<dbReference type="Pfam" id="PF00067">
    <property type="entry name" value="p450"/>
    <property type="match status" value="1"/>
</dbReference>
<dbReference type="PRINTS" id="PR00463">
    <property type="entry name" value="EP450I"/>
</dbReference>
<reference evidence="14 15" key="1">
    <citation type="journal article" date="2021" name="Elife">
        <title>Chloroplast acquisition without the gene transfer in kleptoplastic sea slugs, Plakobranchus ocellatus.</title>
        <authorList>
            <person name="Maeda T."/>
            <person name="Takahashi S."/>
            <person name="Yoshida T."/>
            <person name="Shimamura S."/>
            <person name="Takaki Y."/>
            <person name="Nagai Y."/>
            <person name="Toyoda A."/>
            <person name="Suzuki Y."/>
            <person name="Arimoto A."/>
            <person name="Ishii H."/>
            <person name="Satoh N."/>
            <person name="Nishiyama T."/>
            <person name="Hasebe M."/>
            <person name="Maruyama T."/>
            <person name="Minagawa J."/>
            <person name="Obokata J."/>
            <person name="Shigenobu S."/>
        </authorList>
    </citation>
    <scope>NUCLEOTIDE SEQUENCE [LARGE SCALE GENOMIC DNA]</scope>
</reference>
<dbReference type="GO" id="GO:0005506">
    <property type="term" value="F:iron ion binding"/>
    <property type="evidence" value="ECO:0007669"/>
    <property type="project" value="InterPro"/>
</dbReference>
<keyword evidence="11" id="KW-0503">Monooxygenase</keyword>
<evidence type="ECO:0000256" key="3">
    <source>
        <dbReference type="ARBA" id="ARBA00004406"/>
    </source>
</evidence>
<keyword evidence="12 13" id="KW-0472">Membrane</keyword>
<dbReference type="Gene3D" id="1.10.630.10">
    <property type="entry name" value="Cytochrome P450"/>
    <property type="match status" value="1"/>
</dbReference>
<dbReference type="Proteomes" id="UP000762676">
    <property type="component" value="Unassembled WGS sequence"/>
</dbReference>
<dbReference type="InterPro" id="IPR050182">
    <property type="entry name" value="Cytochrome_P450_fam2"/>
</dbReference>
<keyword evidence="15" id="KW-1185">Reference proteome</keyword>
<dbReference type="EMBL" id="BMAT01009251">
    <property type="protein sequence ID" value="GFS02740.1"/>
    <property type="molecule type" value="Genomic_DNA"/>
</dbReference>
<dbReference type="InterPro" id="IPR001128">
    <property type="entry name" value="Cyt_P450"/>
</dbReference>
<accession>A0AAV4HYR4</accession>
<feature type="transmembrane region" description="Helical" evidence="13">
    <location>
        <begin position="12"/>
        <end position="30"/>
    </location>
</feature>
<dbReference type="SUPFAM" id="SSF48264">
    <property type="entry name" value="Cytochrome P450"/>
    <property type="match status" value="1"/>
</dbReference>
<dbReference type="AlphaFoldDB" id="A0AAV4HYR4"/>
<evidence type="ECO:0000256" key="8">
    <source>
        <dbReference type="ARBA" id="ARBA00022848"/>
    </source>
</evidence>
<evidence type="ECO:0000256" key="5">
    <source>
        <dbReference type="ARBA" id="ARBA00022617"/>
    </source>
</evidence>
<dbReference type="FunFam" id="1.10.630.10:FF:000238">
    <property type="entry name" value="Cytochrome P450 2A6"/>
    <property type="match status" value="1"/>
</dbReference>
<evidence type="ECO:0000256" key="10">
    <source>
        <dbReference type="ARBA" id="ARBA00023004"/>
    </source>
</evidence>
<evidence type="ECO:0000256" key="12">
    <source>
        <dbReference type="ARBA" id="ARBA00023136"/>
    </source>
</evidence>
<proteinExistence type="inferred from homology"/>
<keyword evidence="7" id="KW-0256">Endoplasmic reticulum</keyword>
<evidence type="ECO:0000256" key="4">
    <source>
        <dbReference type="ARBA" id="ARBA00010617"/>
    </source>
</evidence>
<keyword evidence="10" id="KW-0408">Iron</keyword>
<evidence type="ECO:0000256" key="13">
    <source>
        <dbReference type="SAM" id="Phobius"/>
    </source>
</evidence>
<gene>
    <name evidence="14" type="ORF">ElyMa_004614800</name>
</gene>
<keyword evidence="13" id="KW-0812">Transmembrane</keyword>
<keyword evidence="6" id="KW-0479">Metal-binding</keyword>
<comment type="cofactor">
    <cofactor evidence="1">
        <name>heme</name>
        <dbReference type="ChEBI" id="CHEBI:30413"/>
    </cofactor>
</comment>
<organism evidence="14 15">
    <name type="scientific">Elysia marginata</name>
    <dbReference type="NCBI Taxonomy" id="1093978"/>
    <lineage>
        <taxon>Eukaryota</taxon>
        <taxon>Metazoa</taxon>
        <taxon>Spiralia</taxon>
        <taxon>Lophotrochozoa</taxon>
        <taxon>Mollusca</taxon>
        <taxon>Gastropoda</taxon>
        <taxon>Heterobranchia</taxon>
        <taxon>Euthyneura</taxon>
        <taxon>Panpulmonata</taxon>
        <taxon>Sacoglossa</taxon>
        <taxon>Placobranchoidea</taxon>
        <taxon>Plakobranchidae</taxon>
        <taxon>Elysia</taxon>
    </lineage>
</organism>
<evidence type="ECO:0000256" key="2">
    <source>
        <dbReference type="ARBA" id="ARBA00004174"/>
    </source>
</evidence>
<dbReference type="PANTHER" id="PTHR24300:SF403">
    <property type="entry name" value="CYTOCHROME P450 306A1"/>
    <property type="match status" value="1"/>
</dbReference>
<evidence type="ECO:0000256" key="6">
    <source>
        <dbReference type="ARBA" id="ARBA00022723"/>
    </source>
</evidence>
<dbReference type="GO" id="GO:0006082">
    <property type="term" value="P:organic acid metabolic process"/>
    <property type="evidence" value="ECO:0007669"/>
    <property type="project" value="TreeGrafter"/>
</dbReference>
<comment type="similarity">
    <text evidence="4">Belongs to the cytochrome P450 family.</text>
</comment>
<dbReference type="GO" id="GO:0005789">
    <property type="term" value="C:endoplasmic reticulum membrane"/>
    <property type="evidence" value="ECO:0007669"/>
    <property type="project" value="UniProtKB-SubCell"/>
</dbReference>
<evidence type="ECO:0000256" key="1">
    <source>
        <dbReference type="ARBA" id="ARBA00001971"/>
    </source>
</evidence>
<keyword evidence="9" id="KW-0560">Oxidoreductase</keyword>
<keyword evidence="5" id="KW-0349">Heme</keyword>
<dbReference type="InterPro" id="IPR036396">
    <property type="entry name" value="Cyt_P450_sf"/>
</dbReference>
<comment type="subcellular location">
    <subcellularLocation>
        <location evidence="3">Endoplasmic reticulum membrane</location>
        <topology evidence="3">Peripheral membrane protein</topology>
    </subcellularLocation>
    <subcellularLocation>
        <location evidence="2">Microsome membrane</location>
        <topology evidence="2">Peripheral membrane protein</topology>
    </subcellularLocation>
</comment>
<evidence type="ECO:0000256" key="9">
    <source>
        <dbReference type="ARBA" id="ARBA00023002"/>
    </source>
</evidence>
<evidence type="ECO:0000313" key="14">
    <source>
        <dbReference type="EMBL" id="GFS02740.1"/>
    </source>
</evidence>
<sequence length="373" mass="42716">MAMPFGLELWSLLVLLLVTLIVILVVQAWLHTPPDIPPLPARPFPVVGHLPYMANPRRKLMEWRETTGDLFSVYFGSTLVVVISSYDLLRETLVKQAEFFSHRHADGLLPVLKDPHGIVGSSGPAWKENRSLTLNLLRSFGMGKLEIAENIIEEVSAYLAEIAKSGEKPLDAKPITLKSVSNVICRFLIGKRYEYADPAYGRFLDLYQEAGELAKSSVVLHWFPKLKYFPGDLFCYRKILRIDMEFSTFTDKLVQGVMRRENQDCNEDNFIASYLEEQKKRESSGNPTHLTKKNLERSMMDLLIAGTETTTATLLWFYLYMLHYPEVQEKIYKEIEREIGLSRLPCVADKSKMNFLHATILEVQRISSIVPLR</sequence>
<keyword evidence="13" id="KW-1133">Transmembrane helix</keyword>
<name>A0AAV4HYR4_9GAST</name>
<comment type="caution">
    <text evidence="14">The sequence shown here is derived from an EMBL/GenBank/DDBJ whole genome shotgun (WGS) entry which is preliminary data.</text>
</comment>
<evidence type="ECO:0000256" key="7">
    <source>
        <dbReference type="ARBA" id="ARBA00022824"/>
    </source>
</evidence>
<evidence type="ECO:0000256" key="11">
    <source>
        <dbReference type="ARBA" id="ARBA00023033"/>
    </source>
</evidence>
<dbReference type="GO" id="GO:0020037">
    <property type="term" value="F:heme binding"/>
    <property type="evidence" value="ECO:0007669"/>
    <property type="project" value="InterPro"/>
</dbReference>
<dbReference type="GO" id="GO:0016712">
    <property type="term" value="F:oxidoreductase activity, acting on paired donors, with incorporation or reduction of molecular oxygen, reduced flavin or flavoprotein as one donor, and incorporation of one atom of oxygen"/>
    <property type="evidence" value="ECO:0007669"/>
    <property type="project" value="TreeGrafter"/>
</dbReference>
<evidence type="ECO:0000313" key="15">
    <source>
        <dbReference type="Proteomes" id="UP000762676"/>
    </source>
</evidence>